<sequence length="119" mass="12552">MSDLQILFPKPVTVTVGGRQVLIRPVELRHFDEFGKAAGGLLAMLGAASPAQIYEYAKSSGALSTVLGGCTNLSAWRRQRLPAVTAVELMIHVIGVNSSFFDQALARVATNGPLAGQVS</sequence>
<dbReference type="Proteomes" id="UP001163624">
    <property type="component" value="Chromosome"/>
</dbReference>
<proteinExistence type="predicted"/>
<evidence type="ECO:0000313" key="2">
    <source>
        <dbReference type="Proteomes" id="UP001163624"/>
    </source>
</evidence>
<protein>
    <submittedName>
        <fullName evidence="1">Uncharacterized protein</fullName>
    </submittedName>
</protein>
<name>A0ABY6ZTX0_9PSED</name>
<evidence type="ECO:0000313" key="1">
    <source>
        <dbReference type="EMBL" id="WAI47433.1"/>
    </source>
</evidence>
<dbReference type="RefSeq" id="WP_254473707.1">
    <property type="nucleotide sequence ID" value="NZ_CP113432.1"/>
</dbReference>
<keyword evidence="2" id="KW-1185">Reference proteome</keyword>
<organism evidence="1 2">
    <name type="scientific">Pseudomonas triclosanedens</name>
    <dbReference type="NCBI Taxonomy" id="2961893"/>
    <lineage>
        <taxon>Bacteria</taxon>
        <taxon>Pseudomonadati</taxon>
        <taxon>Pseudomonadota</taxon>
        <taxon>Gammaproteobacteria</taxon>
        <taxon>Pseudomonadales</taxon>
        <taxon>Pseudomonadaceae</taxon>
        <taxon>Pseudomonas</taxon>
    </lineage>
</organism>
<accession>A0ABY6ZTX0</accession>
<reference evidence="1" key="1">
    <citation type="submission" date="2022-11" db="EMBL/GenBank/DDBJ databases">
        <title>Pseudomonas triclosanedens sp. nov., a triclosan degrader isolated from activated sludge.</title>
        <authorList>
            <person name="Yin Y."/>
            <person name="Lu Z."/>
        </authorList>
    </citation>
    <scope>NUCLEOTIDE SEQUENCE</scope>
    <source>
        <strain evidence="1">ZM23</strain>
    </source>
</reference>
<gene>
    <name evidence="1" type="ORF">OU419_16795</name>
</gene>
<dbReference type="EMBL" id="CP113432">
    <property type="protein sequence ID" value="WAI47433.1"/>
    <property type="molecule type" value="Genomic_DNA"/>
</dbReference>